<protein>
    <recommendedName>
        <fullName evidence="7">Clp ATPase C-terminal domain-containing protein</fullName>
    </recommendedName>
</protein>
<name>A0AAQ3XIT7_PASNO</name>
<dbReference type="InterPro" id="IPR019489">
    <property type="entry name" value="Clp_ATPase_C"/>
</dbReference>
<dbReference type="InterPro" id="IPR027417">
    <property type="entry name" value="P-loop_NTPase"/>
</dbReference>
<evidence type="ECO:0000256" key="2">
    <source>
        <dbReference type="ARBA" id="ARBA00022840"/>
    </source>
</evidence>
<keyword evidence="2" id="KW-0067">ATP-binding</keyword>
<keyword evidence="6" id="KW-1185">Reference proteome</keyword>
<proteinExistence type="predicted"/>
<dbReference type="GO" id="GO:0016887">
    <property type="term" value="F:ATP hydrolysis activity"/>
    <property type="evidence" value="ECO:0007669"/>
    <property type="project" value="InterPro"/>
</dbReference>
<dbReference type="PANTHER" id="PTHR48102">
    <property type="entry name" value="ATP-DEPENDENT CLP PROTEASE ATP-BINDING SUBUNIT CLPX-LIKE, MITOCHONDRIAL-RELATED"/>
    <property type="match status" value="1"/>
</dbReference>
<evidence type="ECO:0000259" key="3">
    <source>
        <dbReference type="SMART" id="SM00382"/>
    </source>
</evidence>
<sequence length="751" mass="83479">MFAAVRRLLSSRGRAFAFAAATRVPSFSYSSSAASASRPRFPTPKEICRGLDEFVVGQDKAKKVNSHTRQASLLLAPAPDSGLKLMLTCCSISTCSWNLTVQVLSVAVHNHYKRIYNESSNKCLARGGVSTSGDDEIELEKSNILLIGPTGSGKTLLAKTLARYVNVPFVIADATSITQAGYSGEDVESVIYKLLVAADFNVEAAEHGIVYIDEVDKLTKKDECHEGRRDVSGEGVQQALLKIFEGTVVNVPRKRSRDNIPHGQYKNILFICGGGLEKIVSERHQHCPVGFGIPLCHELRNCSWKTALQESCSIDNVENDDLIAYGLIPEFIGRLPITVALTNLSEEQLVQVLSVAVHNHYKRIYNESSNKWTGKTLLAKTLARYVNVPFVIADATSITQAGYSGEDVESVIYKLLVAADFNVEAAEHGIVYIDEVDKLTKKDECHEGRRDVSGEGVQQALLKIFEGTVVNVPRKRSRDNIPHGYVDVNTRNILFICGGAFFGLEKIVSERHQHCPVGFGIPICHELRNCSWKTALQESCSIDNVENDDLIAYGLIPEFIGRLPITVALTNLSEEQLVQVLWEPKNAIGKQYKKLFKMNDVKLHFTDDASRLIAKKAIVRETGARGLRSIIEDILTESMFEIPDAREGKEKVIAVLVDEESVGPLHHRGCGAKIFQDDGALELYIYQNNINLPGLIQSNPRRSRVFRLCLLVALSATKLWIYQTFPCFFPWFSSIYEWIVLSLCKLNIFIQ</sequence>
<dbReference type="GO" id="GO:0005759">
    <property type="term" value="C:mitochondrial matrix"/>
    <property type="evidence" value="ECO:0007669"/>
    <property type="project" value="TreeGrafter"/>
</dbReference>
<dbReference type="Pfam" id="PF10431">
    <property type="entry name" value="ClpB_D2-small"/>
    <property type="match status" value="1"/>
</dbReference>
<dbReference type="Gene3D" id="1.10.8.60">
    <property type="match status" value="1"/>
</dbReference>
<dbReference type="SUPFAM" id="SSF52540">
    <property type="entry name" value="P-loop containing nucleoside triphosphate hydrolases"/>
    <property type="match status" value="2"/>
</dbReference>
<feature type="domain" description="AAA+ ATPase" evidence="3">
    <location>
        <begin position="140"/>
        <end position="291"/>
    </location>
</feature>
<dbReference type="Pfam" id="PF07724">
    <property type="entry name" value="AAA_2"/>
    <property type="match status" value="2"/>
</dbReference>
<dbReference type="PANTHER" id="PTHR48102:SF8">
    <property type="entry name" value="OS05G0533900 PROTEIN"/>
    <property type="match status" value="1"/>
</dbReference>
<evidence type="ECO:0000313" key="6">
    <source>
        <dbReference type="Proteomes" id="UP001341281"/>
    </source>
</evidence>
<dbReference type="InterPro" id="IPR003593">
    <property type="entry name" value="AAA+_ATPase"/>
</dbReference>
<dbReference type="Proteomes" id="UP001341281">
    <property type="component" value="Chromosome 10"/>
</dbReference>
<organism evidence="5 6">
    <name type="scientific">Paspalum notatum var. saurae</name>
    <dbReference type="NCBI Taxonomy" id="547442"/>
    <lineage>
        <taxon>Eukaryota</taxon>
        <taxon>Viridiplantae</taxon>
        <taxon>Streptophyta</taxon>
        <taxon>Embryophyta</taxon>
        <taxon>Tracheophyta</taxon>
        <taxon>Spermatophyta</taxon>
        <taxon>Magnoliopsida</taxon>
        <taxon>Liliopsida</taxon>
        <taxon>Poales</taxon>
        <taxon>Poaceae</taxon>
        <taxon>PACMAD clade</taxon>
        <taxon>Panicoideae</taxon>
        <taxon>Andropogonodae</taxon>
        <taxon>Paspaleae</taxon>
        <taxon>Paspalinae</taxon>
        <taxon>Paspalum</taxon>
    </lineage>
</organism>
<dbReference type="EMBL" id="CP144754">
    <property type="protein sequence ID" value="WVZ99371.1"/>
    <property type="molecule type" value="Genomic_DNA"/>
</dbReference>
<feature type="domain" description="Clp ATPase C-terminal" evidence="4">
    <location>
        <begin position="572"/>
        <end position="662"/>
    </location>
</feature>
<dbReference type="SMART" id="SM00382">
    <property type="entry name" value="AAA"/>
    <property type="match status" value="2"/>
</dbReference>
<evidence type="ECO:0000259" key="4">
    <source>
        <dbReference type="SMART" id="SM01086"/>
    </source>
</evidence>
<dbReference type="InterPro" id="IPR050052">
    <property type="entry name" value="ATP-dep_Clp_protease_ClpX"/>
</dbReference>
<accession>A0AAQ3XIT7</accession>
<reference evidence="5 6" key="1">
    <citation type="submission" date="2024-02" db="EMBL/GenBank/DDBJ databases">
        <title>High-quality chromosome-scale genome assembly of Pensacola bahiagrass (Paspalum notatum Flugge var. saurae).</title>
        <authorList>
            <person name="Vega J.M."/>
            <person name="Podio M."/>
            <person name="Orjuela J."/>
            <person name="Siena L.A."/>
            <person name="Pessino S.C."/>
            <person name="Combes M.C."/>
            <person name="Mariac C."/>
            <person name="Albertini E."/>
            <person name="Pupilli F."/>
            <person name="Ortiz J.P.A."/>
            <person name="Leblanc O."/>
        </authorList>
    </citation>
    <scope>NUCLEOTIDE SEQUENCE [LARGE SCALE GENOMIC DNA]</scope>
    <source>
        <strain evidence="5">R1</strain>
        <tissue evidence="5">Leaf</tissue>
    </source>
</reference>
<dbReference type="NCBIfam" id="NF003745">
    <property type="entry name" value="PRK05342.1"/>
    <property type="match status" value="1"/>
</dbReference>
<feature type="domain" description="AAA+ ATPase" evidence="3">
    <location>
        <begin position="368"/>
        <end position="519"/>
    </location>
</feature>
<dbReference type="GO" id="GO:0051603">
    <property type="term" value="P:proteolysis involved in protein catabolic process"/>
    <property type="evidence" value="ECO:0007669"/>
    <property type="project" value="TreeGrafter"/>
</dbReference>
<evidence type="ECO:0008006" key="7">
    <source>
        <dbReference type="Google" id="ProtNLM"/>
    </source>
</evidence>
<dbReference type="FunFam" id="1.10.8.60:FF:000002">
    <property type="entry name" value="ATP-dependent Clp protease ATP-binding subunit ClpX"/>
    <property type="match status" value="1"/>
</dbReference>
<evidence type="ECO:0000256" key="1">
    <source>
        <dbReference type="ARBA" id="ARBA00022741"/>
    </source>
</evidence>
<dbReference type="InterPro" id="IPR003959">
    <property type="entry name" value="ATPase_AAA_core"/>
</dbReference>
<gene>
    <name evidence="5" type="ORF">U9M48_044692</name>
</gene>
<dbReference type="FunFam" id="3.40.50.300:FF:001520">
    <property type="entry name" value="ATP-dependent Clp protease, ATP-binding subunit ClpX"/>
    <property type="match status" value="1"/>
</dbReference>
<dbReference type="AlphaFoldDB" id="A0AAQ3XIT7"/>
<dbReference type="GO" id="GO:0005524">
    <property type="term" value="F:ATP binding"/>
    <property type="evidence" value="ECO:0007669"/>
    <property type="project" value="UniProtKB-KW"/>
</dbReference>
<dbReference type="Gene3D" id="3.40.50.300">
    <property type="entry name" value="P-loop containing nucleotide triphosphate hydrolases"/>
    <property type="match status" value="2"/>
</dbReference>
<keyword evidence="1" id="KW-0547">Nucleotide-binding</keyword>
<evidence type="ECO:0000313" key="5">
    <source>
        <dbReference type="EMBL" id="WVZ99371.1"/>
    </source>
</evidence>
<dbReference type="SMART" id="SM01086">
    <property type="entry name" value="ClpB_D2-small"/>
    <property type="match status" value="1"/>
</dbReference>